<reference evidence="3 4" key="1">
    <citation type="submission" date="2024-01" db="EMBL/GenBank/DDBJ databases">
        <title>The diversity of rhizobia nodulating Mimosa spp. in eleven states of Brazil covering several biomes is determined by host plant, location, and edaphic factors.</title>
        <authorList>
            <person name="Rouws L."/>
            <person name="Barauna A."/>
            <person name="Beukes C."/>
            <person name="De Faria S.M."/>
            <person name="Gross E."/>
            <person name="Dos Reis Junior F.B."/>
            <person name="Simon M."/>
            <person name="Maluk M."/>
            <person name="Odee D.W."/>
            <person name="Kenicer G."/>
            <person name="Young J.P.W."/>
            <person name="Reis V.M."/>
            <person name="Zilli J."/>
            <person name="James E.K."/>
        </authorList>
    </citation>
    <scope>NUCLEOTIDE SEQUENCE [LARGE SCALE GENOMIC DNA]</scope>
    <source>
        <strain evidence="3 4">JPY77</strain>
    </source>
</reference>
<dbReference type="PANTHER" id="PTHR32401">
    <property type="entry name" value="CONCANAVALIN A-LIKE LECTIN FAMILY PROTEIN"/>
    <property type="match status" value="1"/>
</dbReference>
<protein>
    <recommendedName>
        <fullName evidence="2">Legume lectin domain-containing protein</fullName>
    </recommendedName>
</protein>
<feature type="domain" description="Legume lectin" evidence="2">
    <location>
        <begin position="678"/>
        <end position="910"/>
    </location>
</feature>
<dbReference type="SUPFAM" id="SSF49899">
    <property type="entry name" value="Concanavalin A-like lectins/glucanases"/>
    <property type="match status" value="1"/>
</dbReference>
<evidence type="ECO:0000313" key="3">
    <source>
        <dbReference type="EMBL" id="MEM5290688.1"/>
    </source>
</evidence>
<dbReference type="Proteomes" id="UP001494588">
    <property type="component" value="Unassembled WGS sequence"/>
</dbReference>
<dbReference type="InterPro" id="IPR011047">
    <property type="entry name" value="Quinoprotein_ADH-like_sf"/>
</dbReference>
<dbReference type="InterPro" id="IPR050258">
    <property type="entry name" value="Leguminous_Lectin"/>
</dbReference>
<dbReference type="InterPro" id="IPR013320">
    <property type="entry name" value="ConA-like_dom_sf"/>
</dbReference>
<proteinExistence type="predicted"/>
<evidence type="ECO:0000313" key="4">
    <source>
        <dbReference type="Proteomes" id="UP001494588"/>
    </source>
</evidence>
<dbReference type="EMBL" id="JAZHGC010000039">
    <property type="protein sequence ID" value="MEM5290688.1"/>
    <property type="molecule type" value="Genomic_DNA"/>
</dbReference>
<dbReference type="RefSeq" id="WP_201647963.1">
    <property type="nucleotide sequence ID" value="NZ_CAJHCS010000001.1"/>
</dbReference>
<dbReference type="SUPFAM" id="SSF50998">
    <property type="entry name" value="Quinoprotein alcohol dehydrogenase-like"/>
    <property type="match status" value="1"/>
</dbReference>
<keyword evidence="4" id="KW-1185">Reference proteome</keyword>
<organism evidence="3 4">
    <name type="scientific">Paraburkholderia sabiae</name>
    <dbReference type="NCBI Taxonomy" id="273251"/>
    <lineage>
        <taxon>Bacteria</taxon>
        <taxon>Pseudomonadati</taxon>
        <taxon>Pseudomonadota</taxon>
        <taxon>Betaproteobacteria</taxon>
        <taxon>Burkholderiales</taxon>
        <taxon>Burkholderiaceae</taxon>
        <taxon>Paraburkholderia</taxon>
    </lineage>
</organism>
<feature type="region of interest" description="Disordered" evidence="1">
    <location>
        <begin position="1"/>
        <end position="22"/>
    </location>
</feature>
<gene>
    <name evidence="3" type="ORF">V4C55_33715</name>
</gene>
<evidence type="ECO:0000259" key="2">
    <source>
        <dbReference type="Pfam" id="PF00139"/>
    </source>
</evidence>
<dbReference type="Pfam" id="PF00139">
    <property type="entry name" value="Lectin_legB"/>
    <property type="match status" value="1"/>
</dbReference>
<sequence length="912" mass="97247">MNVLTQRNDPGRTGVNASETHLNPGNVNLNSFGLVRKVTLGHGAIYAQPLYVGKLKFPDGHEHDTVFVATMGNVVIAIDANTGASLAEAHFPEHPPVDSHRWFSDRYQDIVGSDAEHPTIGILGTPVIDLARHELYLVLFTVDPGQAENRGASDDQRADAFRFILYALDLTTLQKKRNTVIGGSVSGTGYASSKRPAADDALRGKVVQRGGNVFVTTRLGVLHPHAAVDTLSLTDATGINTPDPRVRFIALNLLQRPALLLADGTIWIAFGSRGDNNPWHGWIFAYRAEDLARIDLLCTTPNGAQGGIWQAGQGLLGDGNGHVYAATGNGDSGQVDHRPGTPNMGESFVKVRLNKGRIEVAGWYNAFNDLDYSPGKNTGDEQDAEEIDAKDDDLGASAPVLLPDGRIAGGGKDGYFYLIDATQLVGDAAARQVAPKADNVVLQYFLASYNFGRGTHGVAPNVNPGQNQADSTHHIHGAPLVWHGDSEHTLVYVWGENDVARAYRYALRPTGQPLGGGFVDQGSIAVAPLVTADWRRVLPKHGVEAARSMTLASNECPGRDGMPGGFLSLSWSGKDRSSAILWGLFPPFKNGNHYRVDGELIAFDASNFDPQKKFSRMNSIWRSRQDPAGAFTLPKFCCPTIADGKVFVPAGDGASLLIYGLRQQGGGYELSPGAGTPGFGGNNGLTFNGAARVSAQKTIQLTDNAVATNPQHDNDSVPRVFVPTFHSGSVFSTQRVDITNLATRFTICLKGIDVTNMADGLTFTVQTAGARALGSAGSGLGYAQDPFDTTQTTASIAPSLAVAFNVVDNSMSIWRDGVKNNLWTHDLGSDHIALNSGHRLRVSVVFSHAAHTLVLTVDDQDAPNVRSGPLTINDIDLDAFLKPGNPPLAHIGFTGGTGGKSAAQFVLDWTVP</sequence>
<evidence type="ECO:0000256" key="1">
    <source>
        <dbReference type="SAM" id="MobiDB-lite"/>
    </source>
</evidence>
<dbReference type="InterPro" id="IPR001220">
    <property type="entry name" value="Legume_lectin_dom"/>
</dbReference>
<name>A0ABU9QMK1_9BURK</name>
<comment type="caution">
    <text evidence="3">The sequence shown here is derived from an EMBL/GenBank/DDBJ whole genome shotgun (WGS) entry which is preliminary data.</text>
</comment>
<accession>A0ABU9QMK1</accession>
<dbReference type="Gene3D" id="2.60.120.200">
    <property type="match status" value="1"/>
</dbReference>
<dbReference type="PANTHER" id="PTHR32401:SF48">
    <property type="entry name" value="LEGUME LECTIN DOMAIN-CONTAINING PROTEIN"/>
    <property type="match status" value="1"/>
</dbReference>